<sequence>RLRTENRLLRQRIENLEKVEARLLRQNEESATLADKLVQDQVTWAQEVEQTYGLRNELSVTRQQMAEMQKKLVDAEDIIGDIRKRTRLIKETVHLDEAEEENMVKHLQEELIAVRLREAETAETIRELRLKISDLEDVSAQLLHGNFIQSL</sequence>
<dbReference type="EMBL" id="RQTK01001693">
    <property type="protein sequence ID" value="RUS69406.1"/>
    <property type="molecule type" value="Genomic_DNA"/>
</dbReference>
<accession>A0A3S0Z4T7</accession>
<organism evidence="2 3">
    <name type="scientific">Elysia chlorotica</name>
    <name type="common">Eastern emerald elysia</name>
    <name type="synonym">Sea slug</name>
    <dbReference type="NCBI Taxonomy" id="188477"/>
    <lineage>
        <taxon>Eukaryota</taxon>
        <taxon>Metazoa</taxon>
        <taxon>Spiralia</taxon>
        <taxon>Lophotrochozoa</taxon>
        <taxon>Mollusca</taxon>
        <taxon>Gastropoda</taxon>
        <taxon>Heterobranchia</taxon>
        <taxon>Euthyneura</taxon>
        <taxon>Panpulmonata</taxon>
        <taxon>Sacoglossa</taxon>
        <taxon>Placobranchoidea</taxon>
        <taxon>Plakobranchidae</taxon>
        <taxon>Elysia</taxon>
    </lineage>
</organism>
<evidence type="ECO:0000313" key="3">
    <source>
        <dbReference type="Proteomes" id="UP000271974"/>
    </source>
</evidence>
<dbReference type="Proteomes" id="UP000271974">
    <property type="component" value="Unassembled WGS sequence"/>
</dbReference>
<reference evidence="2 3" key="1">
    <citation type="submission" date="2019-01" db="EMBL/GenBank/DDBJ databases">
        <title>A draft genome assembly of the solar-powered sea slug Elysia chlorotica.</title>
        <authorList>
            <person name="Cai H."/>
            <person name="Li Q."/>
            <person name="Fang X."/>
            <person name="Li J."/>
            <person name="Curtis N.E."/>
            <person name="Altenburger A."/>
            <person name="Shibata T."/>
            <person name="Feng M."/>
            <person name="Maeda T."/>
            <person name="Schwartz J.A."/>
            <person name="Shigenobu S."/>
            <person name="Lundholm N."/>
            <person name="Nishiyama T."/>
            <person name="Yang H."/>
            <person name="Hasebe M."/>
            <person name="Li S."/>
            <person name="Pierce S.K."/>
            <person name="Wang J."/>
        </authorList>
    </citation>
    <scope>NUCLEOTIDE SEQUENCE [LARGE SCALE GENOMIC DNA]</scope>
    <source>
        <strain evidence="2">EC2010</strain>
        <tissue evidence="2">Whole organism of an adult</tissue>
    </source>
</reference>
<feature type="coiled-coil region" evidence="1">
    <location>
        <begin position="6"/>
        <end position="85"/>
    </location>
</feature>
<gene>
    <name evidence="2" type="ORF">EGW08_022830</name>
</gene>
<evidence type="ECO:0000313" key="2">
    <source>
        <dbReference type="EMBL" id="RUS69406.1"/>
    </source>
</evidence>
<evidence type="ECO:0000256" key="1">
    <source>
        <dbReference type="SAM" id="Coils"/>
    </source>
</evidence>
<dbReference type="AlphaFoldDB" id="A0A3S0Z4T7"/>
<keyword evidence="3" id="KW-1185">Reference proteome</keyword>
<keyword evidence="1" id="KW-0175">Coiled coil</keyword>
<dbReference type="STRING" id="188477.A0A3S0Z4T7"/>
<feature type="non-terminal residue" evidence="2">
    <location>
        <position position="1"/>
    </location>
</feature>
<protein>
    <submittedName>
        <fullName evidence="2">Uncharacterized protein</fullName>
    </submittedName>
</protein>
<name>A0A3S0Z4T7_ELYCH</name>
<proteinExistence type="predicted"/>
<comment type="caution">
    <text evidence="2">The sequence shown here is derived from an EMBL/GenBank/DDBJ whole genome shotgun (WGS) entry which is preliminary data.</text>
</comment>
<dbReference type="OrthoDB" id="295078at2759"/>